<name>A0A264VPS2_PRORE</name>
<evidence type="ECO:0000313" key="6">
    <source>
        <dbReference type="Proteomes" id="UP000216001"/>
    </source>
</evidence>
<dbReference type="Gene3D" id="2.60.40.1090">
    <property type="entry name" value="Fimbrial-type adhesion domain"/>
    <property type="match status" value="1"/>
</dbReference>
<dbReference type="PANTHER" id="PTHR33420:SF3">
    <property type="entry name" value="FIMBRIAL SUBUNIT ELFA"/>
    <property type="match status" value="1"/>
</dbReference>
<accession>A0A264VPS2</accession>
<dbReference type="EMBL" id="NOWC01000023">
    <property type="protein sequence ID" value="OZS73289.1"/>
    <property type="molecule type" value="Genomic_DNA"/>
</dbReference>
<evidence type="ECO:0008006" key="7">
    <source>
        <dbReference type="Google" id="ProtNLM"/>
    </source>
</evidence>
<proteinExistence type="inferred from homology"/>
<dbReference type="PANTHER" id="PTHR33420">
    <property type="entry name" value="FIMBRIAL SUBUNIT ELFA-RELATED"/>
    <property type="match status" value="1"/>
</dbReference>
<evidence type="ECO:0000256" key="3">
    <source>
        <dbReference type="ARBA" id="ARBA00022729"/>
    </source>
</evidence>
<dbReference type="GO" id="GO:0043709">
    <property type="term" value="P:cell adhesion involved in single-species biofilm formation"/>
    <property type="evidence" value="ECO:0007669"/>
    <property type="project" value="TreeGrafter"/>
</dbReference>
<evidence type="ECO:0000256" key="4">
    <source>
        <dbReference type="ARBA" id="ARBA00023263"/>
    </source>
</evidence>
<keyword evidence="3" id="KW-0732">Signal</keyword>
<gene>
    <name evidence="5" type="ORF">CHI95_17260</name>
</gene>
<dbReference type="InterPro" id="IPR050263">
    <property type="entry name" value="Bact_Fimbrial_Adh_Pro"/>
</dbReference>
<keyword evidence="4" id="KW-0281">Fimbrium</keyword>
<dbReference type="AlphaFoldDB" id="A0A264VPS2"/>
<comment type="similarity">
    <text evidence="2">Belongs to the fimbrial protein family.</text>
</comment>
<dbReference type="GO" id="GO:0009289">
    <property type="term" value="C:pilus"/>
    <property type="evidence" value="ECO:0007669"/>
    <property type="project" value="UniProtKB-SubCell"/>
</dbReference>
<sequence>MSRLKSIINKKHLLILSFFIGYISSIWAQNSVTLNFSGNISDKGCVLDNDNISVKLLDISKGRLTLMQETEYSEFKIKLSSCPSSSFNITFSANNPVIVGATKFIPTQGDTGMLLSLFDENKHPIILDESILGTVAPELTFYVKGVISNPEDVNPGDYSGQVSFVINYN</sequence>
<dbReference type="Proteomes" id="UP000216001">
    <property type="component" value="Unassembled WGS sequence"/>
</dbReference>
<reference evidence="5 6" key="1">
    <citation type="submission" date="2017-07" db="EMBL/GenBank/DDBJ databases">
        <title>blaIMP-27 on transferable plasmids in Proteus mirabilis and Providencia rettgeri.</title>
        <authorList>
            <person name="Potter R."/>
        </authorList>
    </citation>
    <scope>NUCLEOTIDE SEQUENCE [LARGE SCALE GENOMIC DNA]</scope>
    <source>
        <strain evidence="5 6">PR1</strain>
    </source>
</reference>
<dbReference type="InterPro" id="IPR008966">
    <property type="entry name" value="Adhesion_dom_sf"/>
</dbReference>
<evidence type="ECO:0000256" key="1">
    <source>
        <dbReference type="ARBA" id="ARBA00004561"/>
    </source>
</evidence>
<comment type="caution">
    <text evidence="5">The sequence shown here is derived from an EMBL/GenBank/DDBJ whole genome shotgun (WGS) entry which is preliminary data.</text>
</comment>
<dbReference type="InterPro" id="IPR036937">
    <property type="entry name" value="Adhesion_dom_fimbrial_sf"/>
</dbReference>
<organism evidence="5 6">
    <name type="scientific">Providencia rettgeri</name>
    <dbReference type="NCBI Taxonomy" id="587"/>
    <lineage>
        <taxon>Bacteria</taxon>
        <taxon>Pseudomonadati</taxon>
        <taxon>Pseudomonadota</taxon>
        <taxon>Gammaproteobacteria</taxon>
        <taxon>Enterobacterales</taxon>
        <taxon>Morganellaceae</taxon>
        <taxon>Providencia</taxon>
    </lineage>
</organism>
<comment type="subcellular location">
    <subcellularLocation>
        <location evidence="1">Fimbrium</location>
    </subcellularLocation>
</comment>
<evidence type="ECO:0000256" key="2">
    <source>
        <dbReference type="ARBA" id="ARBA00006671"/>
    </source>
</evidence>
<evidence type="ECO:0000313" key="5">
    <source>
        <dbReference type="EMBL" id="OZS73289.1"/>
    </source>
</evidence>
<protein>
    <recommendedName>
        <fullName evidence="7">Type 1 fimbrial protein</fullName>
    </recommendedName>
</protein>
<dbReference type="RefSeq" id="WP_094962353.1">
    <property type="nucleotide sequence ID" value="NZ_NOWC01000023.1"/>
</dbReference>
<dbReference type="SUPFAM" id="SSF49401">
    <property type="entry name" value="Bacterial adhesins"/>
    <property type="match status" value="1"/>
</dbReference>